<comment type="subcellular location">
    <subcellularLocation>
        <location evidence="1">Membrane</location>
        <topology evidence="1">Multi-pass membrane protein</topology>
    </subcellularLocation>
</comment>
<dbReference type="PANTHER" id="PTHR48020">
    <property type="entry name" value="PROTON MYO-INOSITOL COTRANSPORTER"/>
    <property type="match status" value="1"/>
</dbReference>
<sequence>MTMSDKENSVFTQGEGNIYTETENENWKEETVEDLDDEYLTEEEKLHPWKQTKTFYWSVFVASVAVLFYGIDISAISGAQVGYKPHFHISSRTNLVGVMVSCIYFGTFVGVFVALFTNTYFGRRFSICVAAILSTGGCLWEALAPSWQVFIPGRLIVGISYGIIGETAPVFLAEMAPTSIRGGIVSLYQQVITIGIFIGYLVNVIFVWVDYKVTGWRIMIGVPMVPSIIEVFLIWTAPESPRWLIKRGRLEQAKNNLLKLRLYPETAEKDFVRIKKAIEEDERLQEGKNLMLELIRLPFLRRAVLVGIMEMLFQQMSGMNVFMNYIDTVFQENIHMSSRDSVAVSLFPGFVNMVSTPIVFFTIDRYGRRTLQLVTFPIMFLMLLMVLFSFYGDRKVNLAFFIIGVIFFIVAYSPGAGPVPWTFCAEVFPTYVRAAGTLVTTFFVNAFNFALSFSWPSMEAAWGPQGSFGFYAGFNFLGIIMQFLFLPETKGYTLEQMKVVFEEGLFTIAWYHIRSGWRSLRKLLGLPVSNSPLVSPYDKAVALSRAREEELRRHSGEPVKNG</sequence>
<evidence type="ECO:0000313" key="11">
    <source>
        <dbReference type="Proteomes" id="UP001061958"/>
    </source>
</evidence>
<dbReference type="PROSITE" id="PS50850">
    <property type="entry name" value="MFS"/>
    <property type="match status" value="1"/>
</dbReference>
<dbReference type="InterPro" id="IPR005828">
    <property type="entry name" value="MFS_sugar_transport-like"/>
</dbReference>
<reference evidence="10" key="1">
    <citation type="journal article" date="2022" name="Proc. Natl. Acad. Sci. U.S.A.">
        <title>Life cycle and functional genomics of the unicellular red alga Galdieria for elucidating algal and plant evolution and industrial use.</title>
        <authorList>
            <person name="Hirooka S."/>
            <person name="Itabashi T."/>
            <person name="Ichinose T.M."/>
            <person name="Onuma R."/>
            <person name="Fujiwara T."/>
            <person name="Yamashita S."/>
            <person name="Jong L.W."/>
            <person name="Tomita R."/>
            <person name="Iwane A.H."/>
            <person name="Miyagishima S.Y."/>
        </authorList>
    </citation>
    <scope>NUCLEOTIDE SEQUENCE</scope>
    <source>
        <strain evidence="10">NBRC 102759</strain>
    </source>
</reference>
<dbReference type="PROSITE" id="PS00217">
    <property type="entry name" value="SUGAR_TRANSPORT_2"/>
    <property type="match status" value="1"/>
</dbReference>
<feature type="transmembrane region" description="Helical" evidence="8">
    <location>
        <begin position="431"/>
        <end position="456"/>
    </location>
</feature>
<evidence type="ECO:0000313" key="10">
    <source>
        <dbReference type="EMBL" id="GJQ15278.1"/>
    </source>
</evidence>
<dbReference type="GO" id="GO:0016020">
    <property type="term" value="C:membrane"/>
    <property type="evidence" value="ECO:0007669"/>
    <property type="project" value="UniProtKB-SubCell"/>
</dbReference>
<accession>A0A9C7UTV6</accession>
<dbReference type="Gene3D" id="1.20.1250.20">
    <property type="entry name" value="MFS general substrate transporter like domains"/>
    <property type="match status" value="1"/>
</dbReference>
<keyword evidence="11" id="KW-1185">Reference proteome</keyword>
<feature type="transmembrane region" description="Helical" evidence="8">
    <location>
        <begin position="398"/>
        <end position="419"/>
    </location>
</feature>
<feature type="domain" description="Major facilitator superfamily (MFS) profile" evidence="9">
    <location>
        <begin position="58"/>
        <end position="490"/>
    </location>
</feature>
<evidence type="ECO:0000256" key="4">
    <source>
        <dbReference type="ARBA" id="ARBA00022692"/>
    </source>
</evidence>
<evidence type="ECO:0000256" key="8">
    <source>
        <dbReference type="SAM" id="Phobius"/>
    </source>
</evidence>
<feature type="transmembrane region" description="Helical" evidence="8">
    <location>
        <begin position="55"/>
        <end position="76"/>
    </location>
</feature>
<keyword evidence="5 8" id="KW-1133">Transmembrane helix</keyword>
<dbReference type="SUPFAM" id="SSF103473">
    <property type="entry name" value="MFS general substrate transporter"/>
    <property type="match status" value="1"/>
</dbReference>
<protein>
    <recommendedName>
        <fullName evidence="9">Major facilitator superfamily (MFS) profile domain-containing protein</fullName>
    </recommendedName>
</protein>
<name>A0A9C7UTV6_9RHOD</name>
<dbReference type="OrthoDB" id="3825at2759"/>
<feature type="transmembrane region" description="Helical" evidence="8">
    <location>
        <begin position="215"/>
        <end position="237"/>
    </location>
</feature>
<dbReference type="GO" id="GO:0022857">
    <property type="term" value="F:transmembrane transporter activity"/>
    <property type="evidence" value="ECO:0007669"/>
    <property type="project" value="InterPro"/>
</dbReference>
<dbReference type="Pfam" id="PF00083">
    <property type="entry name" value="Sugar_tr"/>
    <property type="match status" value="1"/>
</dbReference>
<reference evidence="10" key="2">
    <citation type="submission" date="2022-01" db="EMBL/GenBank/DDBJ databases">
        <authorList>
            <person name="Hirooka S."/>
            <person name="Miyagishima S.Y."/>
        </authorList>
    </citation>
    <scope>NUCLEOTIDE SEQUENCE</scope>
    <source>
        <strain evidence="10">NBRC 102759</strain>
    </source>
</reference>
<dbReference type="PROSITE" id="PS00216">
    <property type="entry name" value="SUGAR_TRANSPORT_1"/>
    <property type="match status" value="1"/>
</dbReference>
<keyword evidence="6 8" id="KW-0472">Membrane</keyword>
<keyword evidence="3 7" id="KW-0813">Transport</keyword>
<dbReference type="InterPro" id="IPR050814">
    <property type="entry name" value="Myo-inositol_Transporter"/>
</dbReference>
<evidence type="ECO:0000256" key="7">
    <source>
        <dbReference type="RuleBase" id="RU003346"/>
    </source>
</evidence>
<dbReference type="Proteomes" id="UP001061958">
    <property type="component" value="Unassembled WGS sequence"/>
</dbReference>
<organism evidence="10 11">
    <name type="scientific">Galdieria partita</name>
    <dbReference type="NCBI Taxonomy" id="83374"/>
    <lineage>
        <taxon>Eukaryota</taxon>
        <taxon>Rhodophyta</taxon>
        <taxon>Bangiophyceae</taxon>
        <taxon>Galdieriales</taxon>
        <taxon>Galdieriaceae</taxon>
        <taxon>Galdieria</taxon>
    </lineage>
</organism>
<proteinExistence type="inferred from homology"/>
<dbReference type="NCBIfam" id="TIGR00879">
    <property type="entry name" value="SP"/>
    <property type="match status" value="1"/>
</dbReference>
<dbReference type="InterPro" id="IPR005829">
    <property type="entry name" value="Sugar_transporter_CS"/>
</dbReference>
<feature type="transmembrane region" description="Helical" evidence="8">
    <location>
        <begin position="303"/>
        <end position="322"/>
    </location>
</feature>
<comment type="similarity">
    <text evidence="2 7">Belongs to the major facilitator superfamily. Sugar transporter (TC 2.A.1.1) family.</text>
</comment>
<dbReference type="PANTHER" id="PTHR48020:SF12">
    <property type="entry name" value="PROTON MYO-INOSITOL COTRANSPORTER"/>
    <property type="match status" value="1"/>
</dbReference>
<gene>
    <name evidence="10" type="ORF">GpartN1_g7069.t1</name>
</gene>
<feature type="transmembrane region" description="Helical" evidence="8">
    <location>
        <begin position="342"/>
        <end position="361"/>
    </location>
</feature>
<dbReference type="EMBL" id="BQMJ01000067">
    <property type="protein sequence ID" value="GJQ15278.1"/>
    <property type="molecule type" value="Genomic_DNA"/>
</dbReference>
<keyword evidence="4 8" id="KW-0812">Transmembrane</keyword>
<evidence type="ECO:0000259" key="9">
    <source>
        <dbReference type="PROSITE" id="PS50850"/>
    </source>
</evidence>
<dbReference type="InterPro" id="IPR003663">
    <property type="entry name" value="Sugar/inositol_transpt"/>
</dbReference>
<feature type="transmembrane region" description="Helical" evidence="8">
    <location>
        <begin position="373"/>
        <end position="392"/>
    </location>
</feature>
<feature type="transmembrane region" description="Helical" evidence="8">
    <location>
        <begin position="125"/>
        <end position="143"/>
    </location>
</feature>
<feature type="transmembrane region" description="Helical" evidence="8">
    <location>
        <begin position="155"/>
        <end position="173"/>
    </location>
</feature>
<evidence type="ECO:0000256" key="3">
    <source>
        <dbReference type="ARBA" id="ARBA00022448"/>
    </source>
</evidence>
<dbReference type="PRINTS" id="PR00171">
    <property type="entry name" value="SUGRTRNSPORT"/>
</dbReference>
<feature type="transmembrane region" description="Helical" evidence="8">
    <location>
        <begin position="468"/>
        <end position="487"/>
    </location>
</feature>
<evidence type="ECO:0000256" key="1">
    <source>
        <dbReference type="ARBA" id="ARBA00004141"/>
    </source>
</evidence>
<feature type="transmembrane region" description="Helical" evidence="8">
    <location>
        <begin position="96"/>
        <end position="116"/>
    </location>
</feature>
<evidence type="ECO:0000256" key="2">
    <source>
        <dbReference type="ARBA" id="ARBA00010992"/>
    </source>
</evidence>
<comment type="caution">
    <text evidence="10">The sequence shown here is derived from an EMBL/GenBank/DDBJ whole genome shotgun (WGS) entry which is preliminary data.</text>
</comment>
<dbReference type="InterPro" id="IPR020846">
    <property type="entry name" value="MFS_dom"/>
</dbReference>
<feature type="transmembrane region" description="Helical" evidence="8">
    <location>
        <begin position="185"/>
        <end position="209"/>
    </location>
</feature>
<evidence type="ECO:0000256" key="6">
    <source>
        <dbReference type="ARBA" id="ARBA00023136"/>
    </source>
</evidence>
<dbReference type="AlphaFoldDB" id="A0A9C7UTV6"/>
<evidence type="ECO:0000256" key="5">
    <source>
        <dbReference type="ARBA" id="ARBA00022989"/>
    </source>
</evidence>
<dbReference type="InterPro" id="IPR036259">
    <property type="entry name" value="MFS_trans_sf"/>
</dbReference>